<evidence type="ECO:0000313" key="3">
    <source>
        <dbReference type="EMBL" id="TDR32914.1"/>
    </source>
</evidence>
<dbReference type="Proteomes" id="UP000019849">
    <property type="component" value="Unassembled WGS sequence"/>
</dbReference>
<dbReference type="InterPro" id="IPR003692">
    <property type="entry name" value="Hydantoinase_B"/>
</dbReference>
<dbReference type="EMBL" id="SNZF01000025">
    <property type="protein sequence ID" value="TDR32914.1"/>
    <property type="molecule type" value="Genomic_DNA"/>
</dbReference>
<evidence type="ECO:0000313" key="2">
    <source>
        <dbReference type="EMBL" id="EXL02434.1"/>
    </source>
</evidence>
<comment type="caution">
    <text evidence="2">The sequence shown here is derived from an EMBL/GenBank/DDBJ whole genome shotgun (WGS) entry which is preliminary data.</text>
</comment>
<evidence type="ECO:0000313" key="4">
    <source>
        <dbReference type="Proteomes" id="UP000019849"/>
    </source>
</evidence>
<organism evidence="2 4">
    <name type="scientific">Aquamicrobium defluvii</name>
    <dbReference type="NCBI Taxonomy" id="69279"/>
    <lineage>
        <taxon>Bacteria</taxon>
        <taxon>Pseudomonadati</taxon>
        <taxon>Pseudomonadota</taxon>
        <taxon>Alphaproteobacteria</taxon>
        <taxon>Hyphomicrobiales</taxon>
        <taxon>Phyllobacteriaceae</taxon>
        <taxon>Aquamicrobium</taxon>
    </lineage>
</organism>
<evidence type="ECO:0000313" key="5">
    <source>
        <dbReference type="Proteomes" id="UP000294958"/>
    </source>
</evidence>
<proteinExistence type="predicted"/>
<dbReference type="Pfam" id="PF02538">
    <property type="entry name" value="Hydantoinase_B"/>
    <property type="match status" value="1"/>
</dbReference>
<gene>
    <name evidence="2" type="ORF">BG36_15060</name>
    <name evidence="3" type="ORF">DES43_12544</name>
</gene>
<dbReference type="AlphaFoldDB" id="A0A011STF4"/>
<keyword evidence="5" id="KW-1185">Reference proteome</keyword>
<feature type="domain" description="Hydantoinase B/oxoprolinase" evidence="1">
    <location>
        <begin position="1"/>
        <end position="86"/>
    </location>
</feature>
<sequence>MAMPVFFEGEPLFWVVALSHHADTGAPVPSTYLPFAKNIFEEGLHFPCVRVAQNYQEKKDILRIGTMRNRVPDMWLGDVRAQIGALPHRRAPHRRIQQSG</sequence>
<protein>
    <submittedName>
        <fullName evidence="3">Hydantoinase/oxoprolinase-like protein</fullName>
    </submittedName>
</protein>
<dbReference type="Proteomes" id="UP000294958">
    <property type="component" value="Unassembled WGS sequence"/>
</dbReference>
<dbReference type="GO" id="GO:0003824">
    <property type="term" value="F:catalytic activity"/>
    <property type="evidence" value="ECO:0007669"/>
    <property type="project" value="InterPro"/>
</dbReference>
<dbReference type="eggNOG" id="COG0146">
    <property type="taxonomic scope" value="Bacteria"/>
</dbReference>
<dbReference type="STRING" id="69279.BG36_15060"/>
<dbReference type="HOGENOM" id="CLU_2299847_0_0_5"/>
<reference evidence="3 5" key="2">
    <citation type="submission" date="2019-03" db="EMBL/GenBank/DDBJ databases">
        <title>Genomic Encyclopedia of Type Strains, Phase IV (KMG-IV): sequencing the most valuable type-strain genomes for metagenomic binning, comparative biology and taxonomic classification.</title>
        <authorList>
            <person name="Goeker M."/>
        </authorList>
    </citation>
    <scope>NUCLEOTIDE SEQUENCE [LARGE SCALE GENOMIC DNA]</scope>
    <source>
        <strain evidence="3 5">DSM 11603</strain>
    </source>
</reference>
<dbReference type="PATRIC" id="fig|69279.3.peg.4072"/>
<name>A0A011STF4_9HYPH</name>
<evidence type="ECO:0000259" key="1">
    <source>
        <dbReference type="Pfam" id="PF02538"/>
    </source>
</evidence>
<dbReference type="EMBL" id="JENY01000031">
    <property type="protein sequence ID" value="EXL02434.1"/>
    <property type="molecule type" value="Genomic_DNA"/>
</dbReference>
<accession>A0A011STF4</accession>
<reference evidence="2 4" key="1">
    <citation type="submission" date="2014-02" db="EMBL/GenBank/DDBJ databases">
        <title>Aquamicrobium defluvii Genome sequencing.</title>
        <authorList>
            <person name="Wang X."/>
        </authorList>
    </citation>
    <scope>NUCLEOTIDE SEQUENCE [LARGE SCALE GENOMIC DNA]</scope>
    <source>
        <strain evidence="2 4">W13Z1</strain>
    </source>
</reference>